<dbReference type="PANTHER" id="PTHR30250">
    <property type="entry name" value="PST FAMILY PREDICTED COLANIC ACID TRANSPORTER"/>
    <property type="match status" value="1"/>
</dbReference>
<feature type="transmembrane region" description="Helical" evidence="6">
    <location>
        <begin position="5"/>
        <end position="26"/>
    </location>
</feature>
<keyword evidence="5 6" id="KW-0472">Membrane</keyword>
<dbReference type="PANTHER" id="PTHR30250:SF11">
    <property type="entry name" value="O-ANTIGEN TRANSPORTER-RELATED"/>
    <property type="match status" value="1"/>
</dbReference>
<feature type="transmembrane region" description="Helical" evidence="6">
    <location>
        <begin position="77"/>
        <end position="102"/>
    </location>
</feature>
<dbReference type="GO" id="GO:0005886">
    <property type="term" value="C:plasma membrane"/>
    <property type="evidence" value="ECO:0007669"/>
    <property type="project" value="UniProtKB-SubCell"/>
</dbReference>
<evidence type="ECO:0000313" key="7">
    <source>
        <dbReference type="EMBL" id="WNQ10424.1"/>
    </source>
</evidence>
<dbReference type="EMBL" id="CP130318">
    <property type="protein sequence ID" value="WNQ10424.1"/>
    <property type="molecule type" value="Genomic_DNA"/>
</dbReference>
<reference evidence="7 8" key="1">
    <citation type="submission" date="2022-02" db="EMBL/GenBank/DDBJ databases">
        <title>Paenibacillus sp. MBLB1776 Whole Genome Shotgun Sequencing.</title>
        <authorList>
            <person name="Hwang C.Y."/>
            <person name="Cho E.-S."/>
            <person name="Seo M.-J."/>
        </authorList>
    </citation>
    <scope>NUCLEOTIDE SEQUENCE [LARGE SCALE GENOMIC DNA]</scope>
    <source>
        <strain evidence="7 8">MBLB1776</strain>
    </source>
</reference>
<evidence type="ECO:0000256" key="1">
    <source>
        <dbReference type="ARBA" id="ARBA00004651"/>
    </source>
</evidence>
<protein>
    <recommendedName>
        <fullName evidence="9">Polysaccharide biosynthesis protein</fullName>
    </recommendedName>
</protein>
<feature type="transmembrane region" description="Helical" evidence="6">
    <location>
        <begin position="390"/>
        <end position="410"/>
    </location>
</feature>
<keyword evidence="2" id="KW-1003">Cell membrane</keyword>
<evidence type="ECO:0000256" key="2">
    <source>
        <dbReference type="ARBA" id="ARBA00022475"/>
    </source>
</evidence>
<evidence type="ECO:0008006" key="9">
    <source>
        <dbReference type="Google" id="ProtNLM"/>
    </source>
</evidence>
<feature type="transmembrane region" description="Helical" evidence="6">
    <location>
        <begin position="212"/>
        <end position="234"/>
    </location>
</feature>
<gene>
    <name evidence="7" type="ORF">MJA45_22830</name>
</gene>
<dbReference type="KEGG" id="paun:MJA45_22830"/>
<feature type="transmembrane region" description="Helical" evidence="6">
    <location>
        <begin position="422"/>
        <end position="441"/>
    </location>
</feature>
<dbReference type="AlphaFoldDB" id="A0AA96RGU6"/>
<comment type="subcellular location">
    <subcellularLocation>
        <location evidence="1">Cell membrane</location>
        <topology evidence="1">Multi-pass membrane protein</topology>
    </subcellularLocation>
</comment>
<keyword evidence="3 6" id="KW-0812">Transmembrane</keyword>
<feature type="transmembrane region" description="Helical" evidence="6">
    <location>
        <begin position="365"/>
        <end position="384"/>
    </location>
</feature>
<sequence>MKRDFIVVLVGRIIQTISAIIVLRVMSSVLTSIELAKAVLVTTITNLFALVSINPVQMFYYRKLNDWLDNKTLGNKFLLLLIYVIVINCFLSAVLLCLYGFFGSLTGIDIFWLLTLVSGSIIFITINQTVIPTLNMLEKRREAVLFTIITTWSSLLLSTLLTYHGGKGEHWILGQIIGAILGSFFAFLSFFKFVDLSKLKQIKKYYNQKTRVIKMIAVFSIPISITVGLNWLQLQSYRFYTSKLVGLEYLGKFSAGYTLSAGIMSAFEAVAMQFFSPIFYKGLGNSNDEKKAKVWNDYAAYYFPLAILTASFVVTMAPYLTRLLLHKTFWDVSIYVIWGAIIELFRILGNAYSMVSHATMKTNKLIHPQLIGAIVALLLVPVMLIYNKEYLGLSLVISSFIYLIVIHKSMTKQLAIQISFKMVIKVLGFVFPMIVISYLGSTISYKFIFNFLLLMGSGLFYLLGCYFIYLKSRRI</sequence>
<evidence type="ECO:0000256" key="6">
    <source>
        <dbReference type="SAM" id="Phobius"/>
    </source>
</evidence>
<feature type="transmembrane region" description="Helical" evidence="6">
    <location>
        <begin position="301"/>
        <end position="320"/>
    </location>
</feature>
<feature type="transmembrane region" description="Helical" evidence="6">
    <location>
        <begin position="171"/>
        <end position="191"/>
    </location>
</feature>
<dbReference type="InterPro" id="IPR050833">
    <property type="entry name" value="Poly_Biosynth_Transport"/>
</dbReference>
<feature type="transmembrane region" description="Helical" evidence="6">
    <location>
        <begin position="143"/>
        <end position="165"/>
    </location>
</feature>
<feature type="transmembrane region" description="Helical" evidence="6">
    <location>
        <begin position="38"/>
        <end position="56"/>
    </location>
</feature>
<organism evidence="7 8">
    <name type="scientific">Paenibacillus aurantius</name>
    <dbReference type="NCBI Taxonomy" id="2918900"/>
    <lineage>
        <taxon>Bacteria</taxon>
        <taxon>Bacillati</taxon>
        <taxon>Bacillota</taxon>
        <taxon>Bacilli</taxon>
        <taxon>Bacillales</taxon>
        <taxon>Paenibacillaceae</taxon>
        <taxon>Paenibacillus</taxon>
    </lineage>
</organism>
<accession>A0AA96RGU6</accession>
<dbReference type="RefSeq" id="WP_315604198.1">
    <property type="nucleotide sequence ID" value="NZ_CP130318.1"/>
</dbReference>
<proteinExistence type="predicted"/>
<keyword evidence="4 6" id="KW-1133">Transmembrane helix</keyword>
<feature type="transmembrane region" description="Helical" evidence="6">
    <location>
        <begin position="254"/>
        <end position="280"/>
    </location>
</feature>
<dbReference type="Proteomes" id="UP001305702">
    <property type="component" value="Chromosome"/>
</dbReference>
<evidence type="ECO:0000313" key="8">
    <source>
        <dbReference type="Proteomes" id="UP001305702"/>
    </source>
</evidence>
<feature type="transmembrane region" description="Helical" evidence="6">
    <location>
        <begin position="447"/>
        <end position="469"/>
    </location>
</feature>
<name>A0AA96RGU6_9BACL</name>
<feature type="transmembrane region" description="Helical" evidence="6">
    <location>
        <begin position="332"/>
        <end position="353"/>
    </location>
</feature>
<feature type="transmembrane region" description="Helical" evidence="6">
    <location>
        <begin position="108"/>
        <end position="131"/>
    </location>
</feature>
<keyword evidence="8" id="KW-1185">Reference proteome</keyword>
<evidence type="ECO:0000256" key="3">
    <source>
        <dbReference type="ARBA" id="ARBA00022692"/>
    </source>
</evidence>
<evidence type="ECO:0000256" key="5">
    <source>
        <dbReference type="ARBA" id="ARBA00023136"/>
    </source>
</evidence>
<evidence type="ECO:0000256" key="4">
    <source>
        <dbReference type="ARBA" id="ARBA00022989"/>
    </source>
</evidence>